<name>A0AAD9KJ37_RIDPI</name>
<comment type="caution">
    <text evidence="2">The sequence shown here is derived from an EMBL/GenBank/DDBJ whole genome shotgun (WGS) entry which is preliminary data.</text>
</comment>
<accession>A0AAD9KJ37</accession>
<evidence type="ECO:0000313" key="3">
    <source>
        <dbReference type="Proteomes" id="UP001209878"/>
    </source>
</evidence>
<dbReference type="EMBL" id="JAODUO010000994">
    <property type="protein sequence ID" value="KAK2172082.1"/>
    <property type="molecule type" value="Genomic_DNA"/>
</dbReference>
<gene>
    <name evidence="2" type="ORF">NP493_994g00037</name>
</gene>
<sequence length="120" mass="13321">MKRVEVDTKRRRLSEAQPENTGPTGQRYTFQFINFPEPTEAPSVAQLPNKNYLGPDSKSFAAKPPVGILQETSLGGNDDTVLFSDDEPAGFELGSQVERIEHFLLGNRLKVNKGQRSTSQ</sequence>
<evidence type="ECO:0000313" key="2">
    <source>
        <dbReference type="EMBL" id="KAK2172082.1"/>
    </source>
</evidence>
<feature type="compositionally biased region" description="Polar residues" evidence="1">
    <location>
        <begin position="17"/>
        <end position="27"/>
    </location>
</feature>
<protein>
    <submittedName>
        <fullName evidence="2">Uncharacterized protein</fullName>
    </submittedName>
</protein>
<feature type="region of interest" description="Disordered" evidence="1">
    <location>
        <begin position="1"/>
        <end position="27"/>
    </location>
</feature>
<organism evidence="2 3">
    <name type="scientific">Ridgeia piscesae</name>
    <name type="common">Tubeworm</name>
    <dbReference type="NCBI Taxonomy" id="27915"/>
    <lineage>
        <taxon>Eukaryota</taxon>
        <taxon>Metazoa</taxon>
        <taxon>Spiralia</taxon>
        <taxon>Lophotrochozoa</taxon>
        <taxon>Annelida</taxon>
        <taxon>Polychaeta</taxon>
        <taxon>Sedentaria</taxon>
        <taxon>Canalipalpata</taxon>
        <taxon>Sabellida</taxon>
        <taxon>Siboglinidae</taxon>
        <taxon>Ridgeia</taxon>
    </lineage>
</organism>
<reference evidence="2" key="1">
    <citation type="journal article" date="2023" name="Mol. Biol. Evol.">
        <title>Third-Generation Sequencing Reveals the Adaptive Role of the Epigenome in Three Deep-Sea Polychaetes.</title>
        <authorList>
            <person name="Perez M."/>
            <person name="Aroh O."/>
            <person name="Sun Y."/>
            <person name="Lan Y."/>
            <person name="Juniper S.K."/>
            <person name="Young C.R."/>
            <person name="Angers B."/>
            <person name="Qian P.Y."/>
        </authorList>
    </citation>
    <scope>NUCLEOTIDE SEQUENCE</scope>
    <source>
        <strain evidence="2">R07B-5</strain>
    </source>
</reference>
<dbReference type="AlphaFoldDB" id="A0AAD9KJ37"/>
<evidence type="ECO:0000256" key="1">
    <source>
        <dbReference type="SAM" id="MobiDB-lite"/>
    </source>
</evidence>
<proteinExistence type="predicted"/>
<keyword evidence="3" id="KW-1185">Reference proteome</keyword>
<dbReference type="Proteomes" id="UP001209878">
    <property type="component" value="Unassembled WGS sequence"/>
</dbReference>